<evidence type="ECO:0000256" key="2">
    <source>
        <dbReference type="ARBA" id="ARBA00008038"/>
    </source>
</evidence>
<name>A0AAU9DJQ1_9FUSO</name>
<dbReference type="InterPro" id="IPR047055">
    <property type="entry name" value="MotA-like"/>
</dbReference>
<dbReference type="PANTHER" id="PTHR30433:SF2">
    <property type="entry name" value="MOTILITY PROTEIN A"/>
    <property type="match status" value="1"/>
</dbReference>
<dbReference type="Proteomes" id="UP001321582">
    <property type="component" value="Chromosome"/>
</dbReference>
<gene>
    <name evidence="10" type="ORF">HLVA_06810</name>
</gene>
<keyword evidence="7 8" id="KW-0472">Membrane</keyword>
<dbReference type="GO" id="GO:0005886">
    <property type="term" value="C:plasma membrane"/>
    <property type="evidence" value="ECO:0007669"/>
    <property type="project" value="UniProtKB-SubCell"/>
</dbReference>
<feature type="domain" description="MotA/TolQ/ExbB proton channel" evidence="9">
    <location>
        <begin position="98"/>
        <end position="216"/>
    </location>
</feature>
<dbReference type="GO" id="GO:0006935">
    <property type="term" value="P:chemotaxis"/>
    <property type="evidence" value="ECO:0007669"/>
    <property type="project" value="InterPro"/>
</dbReference>
<comment type="subcellular location">
    <subcellularLocation>
        <location evidence="1">Cell membrane</location>
        <topology evidence="1">Multi-pass membrane protein</topology>
    </subcellularLocation>
</comment>
<evidence type="ECO:0000256" key="1">
    <source>
        <dbReference type="ARBA" id="ARBA00004651"/>
    </source>
</evidence>
<proteinExistence type="inferred from homology"/>
<dbReference type="Pfam" id="PF01618">
    <property type="entry name" value="MotA_ExbB"/>
    <property type="match status" value="1"/>
</dbReference>
<protein>
    <submittedName>
        <fullName evidence="10">Motility protein A</fullName>
    </submittedName>
</protein>
<organism evidence="10 11">
    <name type="scientific">Haliovirga abyssi</name>
    <dbReference type="NCBI Taxonomy" id="2996794"/>
    <lineage>
        <taxon>Bacteria</taxon>
        <taxon>Fusobacteriati</taxon>
        <taxon>Fusobacteriota</taxon>
        <taxon>Fusobacteriia</taxon>
        <taxon>Fusobacteriales</taxon>
        <taxon>Haliovirgaceae</taxon>
        <taxon>Haliovirga</taxon>
    </lineage>
</organism>
<dbReference type="AlphaFoldDB" id="A0AAU9DJQ1"/>
<evidence type="ECO:0000256" key="8">
    <source>
        <dbReference type="SAM" id="Phobius"/>
    </source>
</evidence>
<dbReference type="GO" id="GO:0071978">
    <property type="term" value="P:bacterial-type flagellum-dependent swarming motility"/>
    <property type="evidence" value="ECO:0007669"/>
    <property type="project" value="InterPro"/>
</dbReference>
<keyword evidence="5 8" id="KW-0812">Transmembrane</keyword>
<evidence type="ECO:0000256" key="6">
    <source>
        <dbReference type="ARBA" id="ARBA00022989"/>
    </source>
</evidence>
<comment type="similarity">
    <text evidence="2">Belongs to the MotA family.</text>
</comment>
<reference evidence="10 11" key="1">
    <citation type="submission" date="2022-11" db="EMBL/GenBank/DDBJ databases">
        <title>Haliovirga abyssi gen. nov., sp. nov., a mesophilic fermentative bacterium isolated from the Iheya North hydrothermal field and the proposal of Haliovirgaceae fam. nov.</title>
        <authorList>
            <person name="Miyazaki U."/>
            <person name="Tame A."/>
            <person name="Miyazaki J."/>
            <person name="Takai K."/>
            <person name="Sawayama S."/>
            <person name="Kitajima M."/>
            <person name="Okamoto A."/>
            <person name="Nakagawa S."/>
        </authorList>
    </citation>
    <scope>NUCLEOTIDE SEQUENCE [LARGE SCALE GENOMIC DNA]</scope>
    <source>
        <strain evidence="10 11">IC12</strain>
    </source>
</reference>
<dbReference type="EMBL" id="AP027059">
    <property type="protein sequence ID" value="BDU50112.1"/>
    <property type="molecule type" value="Genomic_DNA"/>
</dbReference>
<dbReference type="RefSeq" id="WP_307905048.1">
    <property type="nucleotide sequence ID" value="NZ_AP027059.1"/>
</dbReference>
<feature type="transmembrane region" description="Helical" evidence="8">
    <location>
        <begin position="7"/>
        <end position="27"/>
    </location>
</feature>
<evidence type="ECO:0000259" key="9">
    <source>
        <dbReference type="Pfam" id="PF01618"/>
    </source>
</evidence>
<evidence type="ECO:0000256" key="3">
    <source>
        <dbReference type="ARBA" id="ARBA00022448"/>
    </source>
</evidence>
<evidence type="ECO:0000256" key="5">
    <source>
        <dbReference type="ARBA" id="ARBA00022692"/>
    </source>
</evidence>
<feature type="transmembrane region" description="Helical" evidence="8">
    <location>
        <begin position="179"/>
        <end position="201"/>
    </location>
</feature>
<accession>A0AAU9DJQ1</accession>
<dbReference type="PANTHER" id="PTHR30433">
    <property type="entry name" value="CHEMOTAXIS PROTEIN MOTA"/>
    <property type="match status" value="1"/>
</dbReference>
<keyword evidence="6 8" id="KW-1133">Transmembrane helix</keyword>
<dbReference type="KEGG" id="haby:HLVA_06810"/>
<evidence type="ECO:0000256" key="4">
    <source>
        <dbReference type="ARBA" id="ARBA00022475"/>
    </source>
</evidence>
<keyword evidence="3" id="KW-0813">Transport</keyword>
<dbReference type="InterPro" id="IPR000540">
    <property type="entry name" value="Flag_MotA_CS"/>
</dbReference>
<evidence type="ECO:0000313" key="11">
    <source>
        <dbReference type="Proteomes" id="UP001321582"/>
    </source>
</evidence>
<sequence>MDIATVIGFVAILMLMLIGMGFNLGPFVDVQSAAIVVGGTGGALLMSYPLPVILKIGGIMKNAFFNSLPDTGIVITTLVSFSEKARREGLLALEADVESLEDEFMKKGIQLIVDGTDPELVKSILDTEVSFVDERHTVGKGMMDTGASLGPAFGMLGTLIGLILMLGNLSDPGSLGPSMAIALITTLYGSFIANVVFTPIANKLGYYNSREVLSKQMVIEGILSIQAGDNPKVLEEKLKSFLSGSERGAVAPKEGE</sequence>
<feature type="transmembrane region" description="Helical" evidence="8">
    <location>
        <begin position="33"/>
        <end position="54"/>
    </location>
</feature>
<dbReference type="PROSITE" id="PS01307">
    <property type="entry name" value="MOTA"/>
    <property type="match status" value="1"/>
</dbReference>
<evidence type="ECO:0000313" key="10">
    <source>
        <dbReference type="EMBL" id="BDU50112.1"/>
    </source>
</evidence>
<keyword evidence="11" id="KW-1185">Reference proteome</keyword>
<dbReference type="InterPro" id="IPR002898">
    <property type="entry name" value="MotA_ExbB_proton_chnl"/>
</dbReference>
<feature type="transmembrane region" description="Helical" evidence="8">
    <location>
        <begin position="149"/>
        <end position="167"/>
    </location>
</feature>
<evidence type="ECO:0000256" key="7">
    <source>
        <dbReference type="ARBA" id="ARBA00023136"/>
    </source>
</evidence>
<keyword evidence="4" id="KW-1003">Cell membrane</keyword>